<dbReference type="PANTHER" id="PTHR10336:SF12">
    <property type="entry name" value="1-PHOSPHATIDYLINOSITOL 4,5-BISPHOSPHATE PHOSPHODIESTERASE BETA-1"/>
    <property type="match status" value="1"/>
</dbReference>
<comment type="caution">
    <text evidence="5">The sequence shown here is derived from an EMBL/GenBank/DDBJ whole genome shotgun (WGS) entry which is preliminary data.</text>
</comment>
<dbReference type="SUPFAM" id="SSF51695">
    <property type="entry name" value="PLC-like phosphodiesterases"/>
    <property type="match status" value="1"/>
</dbReference>
<dbReference type="InterPro" id="IPR042531">
    <property type="entry name" value="PLC-beta_C_sf"/>
</dbReference>
<feature type="domain" description="PI-PLC Y-box" evidence="4">
    <location>
        <begin position="3"/>
        <end position="26"/>
    </location>
</feature>
<dbReference type="SUPFAM" id="SSF69989">
    <property type="entry name" value="C-terminal domain of PLC-beta"/>
    <property type="match status" value="1"/>
</dbReference>
<dbReference type="InterPro" id="IPR017946">
    <property type="entry name" value="PLC-like_Pdiesterase_TIM-brl"/>
</dbReference>
<feature type="region of interest" description="Disordered" evidence="2">
    <location>
        <begin position="190"/>
        <end position="232"/>
    </location>
</feature>
<keyword evidence="6" id="KW-1185">Reference proteome</keyword>
<dbReference type="Pfam" id="PF08703">
    <property type="entry name" value="PLC-beta_C"/>
    <property type="match status" value="1"/>
</dbReference>
<reference evidence="5 6" key="1">
    <citation type="submission" date="2021-06" db="EMBL/GenBank/DDBJ databases">
        <authorList>
            <person name="Palmer J.M."/>
        </authorList>
    </citation>
    <scope>NUCLEOTIDE SEQUENCE [LARGE SCALE GENOMIC DNA]</scope>
    <source>
        <strain evidence="5 6">GA_2019</strain>
        <tissue evidence="5">Muscle</tissue>
    </source>
</reference>
<dbReference type="EMBL" id="JAHRIO010082758">
    <property type="protein sequence ID" value="MEQ2186049.1"/>
    <property type="molecule type" value="Genomic_DNA"/>
</dbReference>
<dbReference type="InterPro" id="IPR001711">
    <property type="entry name" value="PLipase_C_Pinositol-sp_Y"/>
</dbReference>
<sequence length="315" mass="35724">LSMQLNLFMFEYNGRSGYRLKPEFMRRPDKHFDPFTENTVISGQFLTERRVGVYVEVEMFGLPADTRRKALKTKTSQNNNAINPVWDEDPIVFKKVILPTLASLRIAAFEEGGKFIGHRIIPVSAIRPGYRYIGLRNEKNQSLILPAVFVYIEVKDYVPDTFADVIEALSNPIRYVNLLEQRAKQLAALTLEDGEEETQTETDTGAERKNDLKPAPLENGLGPTSGPVGHTPVATTPKASAANHQAATTDIPACTLDALQQSKVYQKEQRRQFKELKELVRRHQKKTSELLREFSNKYKKMARQCSKSRCSFSVS</sequence>
<dbReference type="PROSITE" id="PS50004">
    <property type="entry name" value="C2"/>
    <property type="match status" value="1"/>
</dbReference>
<dbReference type="Gene3D" id="3.20.20.190">
    <property type="entry name" value="Phosphatidylinositol (PI) phosphodiesterase"/>
    <property type="match status" value="1"/>
</dbReference>
<dbReference type="Gene3D" id="1.20.1230.10">
    <property type="entry name" value="Phospholipase C beta, distal C-terminal domain"/>
    <property type="match status" value="1"/>
</dbReference>
<feature type="domain" description="C2" evidence="3">
    <location>
        <begin position="16"/>
        <end position="143"/>
    </location>
</feature>
<dbReference type="PANTHER" id="PTHR10336">
    <property type="entry name" value="PHOSPHOINOSITIDE-SPECIFIC PHOSPHOLIPASE C FAMILY PROTEIN"/>
    <property type="match status" value="1"/>
</dbReference>
<evidence type="ECO:0000256" key="2">
    <source>
        <dbReference type="SAM" id="MobiDB-lite"/>
    </source>
</evidence>
<dbReference type="InterPro" id="IPR000008">
    <property type="entry name" value="C2_dom"/>
</dbReference>
<evidence type="ECO:0000256" key="1">
    <source>
        <dbReference type="SAM" id="Coils"/>
    </source>
</evidence>
<name>A0ABV0PRD3_9TELE</name>
<evidence type="ECO:0000313" key="6">
    <source>
        <dbReference type="Proteomes" id="UP001476798"/>
    </source>
</evidence>
<evidence type="ECO:0000313" key="5">
    <source>
        <dbReference type="EMBL" id="MEQ2186049.1"/>
    </source>
</evidence>
<evidence type="ECO:0000259" key="4">
    <source>
        <dbReference type="PROSITE" id="PS50008"/>
    </source>
</evidence>
<dbReference type="InterPro" id="IPR035892">
    <property type="entry name" value="C2_domain_sf"/>
</dbReference>
<dbReference type="InterPro" id="IPR001192">
    <property type="entry name" value="PI-PLC_fam"/>
</dbReference>
<gene>
    <name evidence="5" type="primary">PLCB1_2</name>
    <name evidence="5" type="ORF">GOODEAATRI_024664</name>
</gene>
<dbReference type="Pfam" id="PF00168">
    <property type="entry name" value="C2"/>
    <property type="match status" value="1"/>
</dbReference>
<protein>
    <submittedName>
        <fullName evidence="5">1-phosphatidylinositol 4,5-bisphosphate phosphodiesterase beta-1</fullName>
    </submittedName>
</protein>
<dbReference type="SUPFAM" id="SSF49562">
    <property type="entry name" value="C2 domain (Calcium/lipid-binding domain, CaLB)"/>
    <property type="match status" value="1"/>
</dbReference>
<dbReference type="SMART" id="SM00239">
    <property type="entry name" value="C2"/>
    <property type="match status" value="1"/>
</dbReference>
<accession>A0ABV0PRD3</accession>
<dbReference type="InterPro" id="IPR014815">
    <property type="entry name" value="PLC-beta_C"/>
</dbReference>
<dbReference type="Gene3D" id="2.60.40.150">
    <property type="entry name" value="C2 domain"/>
    <property type="match status" value="1"/>
</dbReference>
<organism evidence="5 6">
    <name type="scientific">Goodea atripinnis</name>
    <dbReference type="NCBI Taxonomy" id="208336"/>
    <lineage>
        <taxon>Eukaryota</taxon>
        <taxon>Metazoa</taxon>
        <taxon>Chordata</taxon>
        <taxon>Craniata</taxon>
        <taxon>Vertebrata</taxon>
        <taxon>Euteleostomi</taxon>
        <taxon>Actinopterygii</taxon>
        <taxon>Neopterygii</taxon>
        <taxon>Teleostei</taxon>
        <taxon>Neoteleostei</taxon>
        <taxon>Acanthomorphata</taxon>
        <taxon>Ovalentaria</taxon>
        <taxon>Atherinomorphae</taxon>
        <taxon>Cyprinodontiformes</taxon>
        <taxon>Goodeidae</taxon>
        <taxon>Goodea</taxon>
    </lineage>
</organism>
<dbReference type="PROSITE" id="PS50008">
    <property type="entry name" value="PIPLC_Y_DOMAIN"/>
    <property type="match status" value="1"/>
</dbReference>
<dbReference type="Proteomes" id="UP001476798">
    <property type="component" value="Unassembled WGS sequence"/>
</dbReference>
<feature type="coiled-coil region" evidence="1">
    <location>
        <begin position="266"/>
        <end position="293"/>
    </location>
</feature>
<dbReference type="CDD" id="cd00275">
    <property type="entry name" value="C2_PLC_like"/>
    <property type="match status" value="1"/>
</dbReference>
<evidence type="ECO:0000259" key="3">
    <source>
        <dbReference type="PROSITE" id="PS50004"/>
    </source>
</evidence>
<feature type="non-terminal residue" evidence="5">
    <location>
        <position position="1"/>
    </location>
</feature>
<proteinExistence type="predicted"/>
<keyword evidence="1" id="KW-0175">Coiled coil</keyword>